<evidence type="ECO:0000256" key="8">
    <source>
        <dbReference type="HAMAP-Rule" id="MF_00316"/>
    </source>
</evidence>
<name>A0ABW5KDR5_9SPHI</name>
<dbReference type="CDD" id="cd02503">
    <property type="entry name" value="MobA"/>
    <property type="match status" value="1"/>
</dbReference>
<dbReference type="SUPFAM" id="SSF53448">
    <property type="entry name" value="Nucleotide-diphospho-sugar transferases"/>
    <property type="match status" value="1"/>
</dbReference>
<dbReference type="PANTHER" id="PTHR19136:SF81">
    <property type="entry name" value="MOLYBDENUM COFACTOR GUANYLYLTRANSFERASE"/>
    <property type="match status" value="1"/>
</dbReference>
<gene>
    <name evidence="8" type="primary">mobA</name>
    <name evidence="10" type="ORF">ACFSR5_05390</name>
</gene>
<dbReference type="Proteomes" id="UP001597545">
    <property type="component" value="Unassembled WGS sequence"/>
</dbReference>
<sequence>MISNEQHNPPLHGLVLAGGKSTRMGTRKDEMLWHGKQQRYYAADLLAALCASVYISCRKEQLADFDSNYRPLADTFMDMGPTGGILSALRSNRKVAWLVVACDLPLLDERTLSDLVKQRNCHKIATAYQSPFDGLPEPLITIWEPDSFHVLLRFLGDGMTCPRKVLLQSDIQLIESSEPSRLMNVNTPADAEEARKLLVR</sequence>
<feature type="binding site" evidence="8">
    <location>
        <position position="28"/>
    </location>
    <ligand>
        <name>GTP</name>
        <dbReference type="ChEBI" id="CHEBI:37565"/>
    </ligand>
</feature>
<dbReference type="Gene3D" id="3.90.550.10">
    <property type="entry name" value="Spore Coat Polysaccharide Biosynthesis Protein SpsA, Chain A"/>
    <property type="match status" value="1"/>
</dbReference>
<evidence type="ECO:0000256" key="3">
    <source>
        <dbReference type="ARBA" id="ARBA00022723"/>
    </source>
</evidence>
<keyword evidence="3 8" id="KW-0479">Metal-binding</keyword>
<feature type="domain" description="MobA-like NTP transferase" evidence="9">
    <location>
        <begin position="13"/>
        <end position="166"/>
    </location>
</feature>
<comment type="catalytic activity">
    <reaction evidence="8">
        <text>Mo-molybdopterin + GTP + H(+) = Mo-molybdopterin guanine dinucleotide + diphosphate</text>
        <dbReference type="Rhea" id="RHEA:34243"/>
        <dbReference type="ChEBI" id="CHEBI:15378"/>
        <dbReference type="ChEBI" id="CHEBI:33019"/>
        <dbReference type="ChEBI" id="CHEBI:37565"/>
        <dbReference type="ChEBI" id="CHEBI:71302"/>
        <dbReference type="ChEBI" id="CHEBI:71310"/>
        <dbReference type="EC" id="2.7.7.77"/>
    </reaction>
</comment>
<comment type="similarity">
    <text evidence="8">Belongs to the MobA family.</text>
</comment>
<dbReference type="HAMAP" id="MF_00316">
    <property type="entry name" value="MobA"/>
    <property type="match status" value="1"/>
</dbReference>
<evidence type="ECO:0000313" key="11">
    <source>
        <dbReference type="Proteomes" id="UP001597545"/>
    </source>
</evidence>
<comment type="cofactor">
    <cofactor evidence="8">
        <name>Mg(2+)</name>
        <dbReference type="ChEBI" id="CHEBI:18420"/>
    </cofactor>
</comment>
<dbReference type="InterPro" id="IPR013482">
    <property type="entry name" value="Molybde_CF_guanTrfase"/>
</dbReference>
<evidence type="ECO:0000256" key="2">
    <source>
        <dbReference type="ARBA" id="ARBA00022679"/>
    </source>
</evidence>
<evidence type="ECO:0000256" key="1">
    <source>
        <dbReference type="ARBA" id="ARBA00022490"/>
    </source>
</evidence>
<keyword evidence="5 8" id="KW-0460">Magnesium</keyword>
<dbReference type="RefSeq" id="WP_380901487.1">
    <property type="nucleotide sequence ID" value="NZ_JBHUEG010000007.1"/>
</dbReference>
<accession>A0ABW5KDR5</accession>
<dbReference type="GO" id="GO:0016740">
    <property type="term" value="F:transferase activity"/>
    <property type="evidence" value="ECO:0007669"/>
    <property type="project" value="UniProtKB-KW"/>
</dbReference>
<keyword evidence="11" id="KW-1185">Reference proteome</keyword>
<keyword evidence="7 8" id="KW-0501">Molybdenum cofactor biosynthesis</keyword>
<keyword evidence="1 8" id="KW-0963">Cytoplasm</keyword>
<dbReference type="InterPro" id="IPR029044">
    <property type="entry name" value="Nucleotide-diphossugar_trans"/>
</dbReference>
<evidence type="ECO:0000259" key="9">
    <source>
        <dbReference type="Pfam" id="PF12804"/>
    </source>
</evidence>
<evidence type="ECO:0000313" key="10">
    <source>
        <dbReference type="EMBL" id="MFD2547079.1"/>
    </source>
</evidence>
<proteinExistence type="inferred from homology"/>
<evidence type="ECO:0000256" key="6">
    <source>
        <dbReference type="ARBA" id="ARBA00023134"/>
    </source>
</evidence>
<feature type="binding site" evidence="8">
    <location>
        <position position="103"/>
    </location>
    <ligand>
        <name>Mg(2+)</name>
        <dbReference type="ChEBI" id="CHEBI:18420"/>
    </ligand>
</feature>
<feature type="binding site" evidence="8">
    <location>
        <position position="74"/>
    </location>
    <ligand>
        <name>GTP</name>
        <dbReference type="ChEBI" id="CHEBI:37565"/>
    </ligand>
</feature>
<dbReference type="EC" id="2.7.7.77" evidence="8"/>
<dbReference type="EMBL" id="JBHULR010000003">
    <property type="protein sequence ID" value="MFD2547079.1"/>
    <property type="molecule type" value="Genomic_DNA"/>
</dbReference>
<feature type="binding site" evidence="8">
    <location>
        <position position="103"/>
    </location>
    <ligand>
        <name>GTP</name>
        <dbReference type="ChEBI" id="CHEBI:37565"/>
    </ligand>
</feature>
<comment type="subcellular location">
    <subcellularLocation>
        <location evidence="8">Cytoplasm</location>
    </subcellularLocation>
</comment>
<reference evidence="11" key="1">
    <citation type="journal article" date="2019" name="Int. J. Syst. Evol. Microbiol.">
        <title>The Global Catalogue of Microorganisms (GCM) 10K type strain sequencing project: providing services to taxonomists for standard genome sequencing and annotation.</title>
        <authorList>
            <consortium name="The Broad Institute Genomics Platform"/>
            <consortium name="The Broad Institute Genome Sequencing Center for Infectious Disease"/>
            <person name="Wu L."/>
            <person name="Ma J."/>
        </authorList>
    </citation>
    <scope>NUCLEOTIDE SEQUENCE [LARGE SCALE GENOMIC DNA]</scope>
    <source>
        <strain evidence="11">KCTC 42662</strain>
    </source>
</reference>
<comment type="caution">
    <text evidence="10">The sequence shown here is derived from an EMBL/GenBank/DDBJ whole genome shotgun (WGS) entry which is preliminary data.</text>
</comment>
<evidence type="ECO:0000256" key="4">
    <source>
        <dbReference type="ARBA" id="ARBA00022741"/>
    </source>
</evidence>
<comment type="function">
    <text evidence="8">Transfers a GMP moiety from GTP to Mo-molybdopterin (Mo-MPT) cofactor (Moco or molybdenum cofactor) to form Mo-molybdopterin guanine dinucleotide (Mo-MGD) cofactor.</text>
</comment>
<comment type="domain">
    <text evidence="8">The N-terminal domain determines nucleotide recognition and specific binding, while the C-terminal domain determines the specific binding to the target protein.</text>
</comment>
<keyword evidence="4 8" id="KW-0547">Nucleotide-binding</keyword>
<keyword evidence="2 8" id="KW-0808">Transferase</keyword>
<organism evidence="10 11">
    <name type="scientific">Sphingobacterium suaedae</name>
    <dbReference type="NCBI Taxonomy" id="1686402"/>
    <lineage>
        <taxon>Bacteria</taxon>
        <taxon>Pseudomonadati</taxon>
        <taxon>Bacteroidota</taxon>
        <taxon>Sphingobacteriia</taxon>
        <taxon>Sphingobacteriales</taxon>
        <taxon>Sphingobacteriaceae</taxon>
        <taxon>Sphingobacterium</taxon>
    </lineage>
</organism>
<feature type="binding site" evidence="8">
    <location>
        <begin position="16"/>
        <end position="18"/>
    </location>
    <ligand>
        <name>GTP</name>
        <dbReference type="ChEBI" id="CHEBI:37565"/>
    </ligand>
</feature>
<keyword evidence="6 8" id="KW-0342">GTP-binding</keyword>
<dbReference type="Pfam" id="PF12804">
    <property type="entry name" value="NTP_transf_3"/>
    <property type="match status" value="1"/>
</dbReference>
<evidence type="ECO:0000256" key="7">
    <source>
        <dbReference type="ARBA" id="ARBA00023150"/>
    </source>
</evidence>
<dbReference type="PANTHER" id="PTHR19136">
    <property type="entry name" value="MOLYBDENUM COFACTOR GUANYLYLTRANSFERASE"/>
    <property type="match status" value="1"/>
</dbReference>
<dbReference type="InterPro" id="IPR025877">
    <property type="entry name" value="MobA-like_NTP_Trfase"/>
</dbReference>
<comment type="caution">
    <text evidence="8">Lacks conserved residue(s) required for the propagation of feature annotation.</text>
</comment>
<protein>
    <recommendedName>
        <fullName evidence="8">Probable molybdenum cofactor guanylyltransferase</fullName>
        <shortName evidence="8">MoCo guanylyltransferase</shortName>
        <ecNumber evidence="8">2.7.7.77</ecNumber>
    </recommendedName>
    <alternativeName>
        <fullName evidence="8">GTP:molybdopterin guanylyltransferase</fullName>
    </alternativeName>
    <alternativeName>
        <fullName evidence="8">Mo-MPT guanylyltransferase</fullName>
    </alternativeName>
    <alternativeName>
        <fullName evidence="8">Molybdopterin guanylyltransferase</fullName>
    </alternativeName>
    <alternativeName>
        <fullName evidence="8">Molybdopterin-guanine dinucleotide synthase</fullName>
        <shortName evidence="8">MGD synthase</shortName>
    </alternativeName>
</protein>
<evidence type="ECO:0000256" key="5">
    <source>
        <dbReference type="ARBA" id="ARBA00022842"/>
    </source>
</evidence>